<sequence length="83" mass="8939">MDFVLGLPETLKGALACLSLLIGSARCSILLPLLPASRRSKPPRSSWTWCTATTAFHPPSYRISTLASRLFSGKSVSSCWGRG</sequence>
<name>A0A6A3M5K8_9STRA</name>
<comment type="caution">
    <text evidence="1">The sequence shown here is derived from an EMBL/GenBank/DDBJ whole genome shotgun (WGS) entry which is preliminary data.</text>
</comment>
<reference evidence="1 2" key="1">
    <citation type="submission" date="2018-09" db="EMBL/GenBank/DDBJ databases">
        <title>Genomic investigation of the strawberry pathogen Phytophthora fragariae indicates pathogenicity is determined by transcriptional variation in three key races.</title>
        <authorList>
            <person name="Adams T.M."/>
            <person name="Armitage A.D."/>
            <person name="Sobczyk M.K."/>
            <person name="Bates H.J."/>
            <person name="Dunwell J.M."/>
            <person name="Nellist C.F."/>
            <person name="Harrison R.J."/>
        </authorList>
    </citation>
    <scope>NUCLEOTIDE SEQUENCE [LARGE SCALE GENOMIC DNA]</scope>
    <source>
        <strain evidence="1 2">SCRP324</strain>
    </source>
</reference>
<proteinExistence type="predicted"/>
<dbReference type="Proteomes" id="UP000435112">
    <property type="component" value="Unassembled WGS sequence"/>
</dbReference>
<gene>
    <name evidence="1" type="ORF">PR002_g11681</name>
</gene>
<protein>
    <submittedName>
        <fullName evidence="1">Uncharacterized protein</fullName>
    </submittedName>
</protein>
<dbReference type="AlphaFoldDB" id="A0A6A3M5K8"/>
<evidence type="ECO:0000313" key="1">
    <source>
        <dbReference type="EMBL" id="KAE9023573.1"/>
    </source>
</evidence>
<organism evidence="1 2">
    <name type="scientific">Phytophthora rubi</name>
    <dbReference type="NCBI Taxonomy" id="129364"/>
    <lineage>
        <taxon>Eukaryota</taxon>
        <taxon>Sar</taxon>
        <taxon>Stramenopiles</taxon>
        <taxon>Oomycota</taxon>
        <taxon>Peronosporomycetes</taxon>
        <taxon>Peronosporales</taxon>
        <taxon>Peronosporaceae</taxon>
        <taxon>Phytophthora</taxon>
    </lineage>
</organism>
<dbReference type="EMBL" id="QXFU01000708">
    <property type="protein sequence ID" value="KAE9023573.1"/>
    <property type="molecule type" value="Genomic_DNA"/>
</dbReference>
<evidence type="ECO:0000313" key="2">
    <source>
        <dbReference type="Proteomes" id="UP000435112"/>
    </source>
</evidence>
<accession>A0A6A3M5K8</accession>